<dbReference type="RefSeq" id="WP_051060893.1">
    <property type="nucleotide sequence ID" value="NZ_ANBG01000351.1"/>
</dbReference>
<dbReference type="GO" id="GO:0030649">
    <property type="term" value="P:aminoglycoside antibiotic catabolic process"/>
    <property type="evidence" value="ECO:0007669"/>
    <property type="project" value="TreeGrafter"/>
</dbReference>
<feature type="domain" description="Eis-like acetyltransferase" evidence="6">
    <location>
        <begin position="202"/>
        <end position="313"/>
    </location>
</feature>
<dbReference type="SUPFAM" id="SSF55718">
    <property type="entry name" value="SCP-like"/>
    <property type="match status" value="1"/>
</dbReference>
<dbReference type="Pfam" id="PF13527">
    <property type="entry name" value="Acetyltransf_9"/>
    <property type="match status" value="1"/>
</dbReference>
<dbReference type="Proteomes" id="UP000215005">
    <property type="component" value="Chromosome"/>
</dbReference>
<dbReference type="HAMAP" id="MF_01812">
    <property type="entry name" value="Eis"/>
    <property type="match status" value="1"/>
</dbReference>
<dbReference type="InterPro" id="IPR022902">
    <property type="entry name" value="NAcTrfase_Eis"/>
</dbReference>
<dbReference type="KEGG" id="ngv:CDO52_20400"/>
<evidence type="ECO:0000256" key="2">
    <source>
        <dbReference type="ARBA" id="ARBA00023315"/>
    </source>
</evidence>
<keyword evidence="1 3" id="KW-0808">Transferase</keyword>
<evidence type="ECO:0000256" key="3">
    <source>
        <dbReference type="HAMAP-Rule" id="MF_01812"/>
    </source>
</evidence>
<dbReference type="InterPro" id="IPR041380">
    <property type="entry name" value="Acetyltransf_17"/>
</dbReference>
<accession>A0A223S9S4</accession>
<dbReference type="OrthoDB" id="8399956at2"/>
<organism evidence="7 8">
    <name type="scientific">Nocardiopsis gilva YIM 90087</name>
    <dbReference type="NCBI Taxonomy" id="1235441"/>
    <lineage>
        <taxon>Bacteria</taxon>
        <taxon>Bacillati</taxon>
        <taxon>Actinomycetota</taxon>
        <taxon>Actinomycetes</taxon>
        <taxon>Streptosporangiales</taxon>
        <taxon>Nocardiopsidaceae</taxon>
        <taxon>Nocardiopsis</taxon>
    </lineage>
</organism>
<comment type="subunit">
    <text evidence="3">Homohexamer; trimer of dimers.</text>
</comment>
<proteinExistence type="inferred from homology"/>
<dbReference type="Gene3D" id="3.40.630.30">
    <property type="match status" value="2"/>
</dbReference>
<dbReference type="InterPro" id="IPR036527">
    <property type="entry name" value="SCP2_sterol-bd_dom_sf"/>
</dbReference>
<protein>
    <submittedName>
        <fullName evidence="7">GNAT family N-acetyltransferase</fullName>
    </submittedName>
</protein>
<feature type="binding site" evidence="3">
    <location>
        <begin position="101"/>
        <end position="103"/>
    </location>
    <ligand>
        <name>acetyl-CoA</name>
        <dbReference type="ChEBI" id="CHEBI:57288"/>
    </ligand>
</feature>
<dbReference type="NCBIfam" id="NF002367">
    <property type="entry name" value="PRK01346.1-4"/>
    <property type="match status" value="1"/>
</dbReference>
<evidence type="ECO:0000313" key="7">
    <source>
        <dbReference type="EMBL" id="ASU84842.1"/>
    </source>
</evidence>
<feature type="active site" description="Proton donor" evidence="3">
    <location>
        <position position="142"/>
    </location>
</feature>
<dbReference type="PANTHER" id="PTHR37817:SF1">
    <property type="entry name" value="N-ACETYLTRANSFERASE EIS"/>
    <property type="match status" value="1"/>
</dbReference>
<name>A0A223S9S4_9ACTN</name>
<dbReference type="Pfam" id="PF17668">
    <property type="entry name" value="Acetyltransf_17"/>
    <property type="match status" value="1"/>
</dbReference>
<dbReference type="AlphaFoldDB" id="A0A223S9S4"/>
<feature type="binding site" evidence="3">
    <location>
        <begin position="137"/>
        <end position="138"/>
    </location>
    <ligand>
        <name>acetyl-CoA</name>
        <dbReference type="ChEBI" id="CHEBI:57288"/>
    </ligand>
</feature>
<keyword evidence="8" id="KW-1185">Reference proteome</keyword>
<dbReference type="Pfam" id="PF13530">
    <property type="entry name" value="SCP2_2"/>
    <property type="match status" value="1"/>
</dbReference>
<dbReference type="Gene3D" id="3.30.1050.10">
    <property type="entry name" value="SCP2 sterol-binding domain"/>
    <property type="match status" value="1"/>
</dbReference>
<sequence length="430" mass="46505">MSHSRSEASHPASSSASPAGSDWPTRAIAPDELPTFHRVLGEAMLFGDITETRSEAYGGIMEFDRSLCAFDGSQMVGASTTHSLEMTLPGGPRPVAGVSAVGVWPSHRRRGVLSAIMRRQLADTRERGENVAALFASEGAIYGRFGYGPASRAYAVTVRTHEVDLRPDIPRDPALRLRLSTPGAAGKELATVHRTAAAQRVGEFQRDERWWKAILADEPERRGGASAYRCAIAEDDAGPLGYVVYRITGQWTDHGTPDGRIDVAELVATAPAAYALLWEYLLTRDLVTTVSAELVAPDDPLLHLVTDPQRIHRQVTNGLWIRLVDVAAALEQRSYAAPVDVVLEVSDASAPWNAGRWRLTADTEAARCTGTDAEPDIRLDVCWLGAAYLGGTTLGTYRTAGLITEETPGAVDRLDTALSRSEQPFCGEIF</sequence>
<dbReference type="CDD" id="cd04301">
    <property type="entry name" value="NAT_SF"/>
    <property type="match status" value="1"/>
</dbReference>
<feature type="active site" description="Proton acceptor; via carboxylate" evidence="3">
    <location>
        <position position="430"/>
    </location>
</feature>
<feature type="compositionally biased region" description="Low complexity" evidence="4">
    <location>
        <begin position="9"/>
        <end position="21"/>
    </location>
</feature>
<comment type="similarity">
    <text evidence="3">Belongs to the acetyltransferase Eis family.</text>
</comment>
<feature type="binding site" evidence="3">
    <location>
        <begin position="109"/>
        <end position="114"/>
    </location>
    <ligand>
        <name>acetyl-CoA</name>
        <dbReference type="ChEBI" id="CHEBI:57288"/>
    </ligand>
</feature>
<evidence type="ECO:0000256" key="4">
    <source>
        <dbReference type="SAM" id="MobiDB-lite"/>
    </source>
</evidence>
<feature type="domain" description="Enhanced intracellular survival protein" evidence="5">
    <location>
        <begin position="326"/>
        <end position="426"/>
    </location>
</feature>
<gene>
    <name evidence="7" type="ORF">CDO52_20400</name>
</gene>
<feature type="region of interest" description="Disordered" evidence="4">
    <location>
        <begin position="1"/>
        <end position="28"/>
    </location>
</feature>
<dbReference type="EMBL" id="CP022753">
    <property type="protein sequence ID" value="ASU84842.1"/>
    <property type="molecule type" value="Genomic_DNA"/>
</dbReference>
<dbReference type="InterPro" id="IPR016181">
    <property type="entry name" value="Acyl_CoA_acyltransferase"/>
</dbReference>
<dbReference type="InterPro" id="IPR025559">
    <property type="entry name" value="Eis_dom"/>
</dbReference>
<evidence type="ECO:0000313" key="8">
    <source>
        <dbReference type="Proteomes" id="UP000215005"/>
    </source>
</evidence>
<evidence type="ECO:0000259" key="6">
    <source>
        <dbReference type="Pfam" id="PF17668"/>
    </source>
</evidence>
<evidence type="ECO:0000259" key="5">
    <source>
        <dbReference type="Pfam" id="PF13530"/>
    </source>
</evidence>
<dbReference type="SUPFAM" id="SSF55729">
    <property type="entry name" value="Acyl-CoA N-acyltransferases (Nat)"/>
    <property type="match status" value="1"/>
</dbReference>
<dbReference type="GO" id="GO:0034069">
    <property type="term" value="F:aminoglycoside N-acetyltransferase activity"/>
    <property type="evidence" value="ECO:0007669"/>
    <property type="project" value="TreeGrafter"/>
</dbReference>
<dbReference type="InterPro" id="IPR051554">
    <property type="entry name" value="Acetyltransferase_Eis"/>
</dbReference>
<dbReference type="PANTHER" id="PTHR37817">
    <property type="entry name" value="N-ACETYLTRANSFERASE EIS"/>
    <property type="match status" value="1"/>
</dbReference>
<keyword evidence="2 3" id="KW-0012">Acyltransferase</keyword>
<evidence type="ECO:0000256" key="1">
    <source>
        <dbReference type="ARBA" id="ARBA00022679"/>
    </source>
</evidence>
<reference evidence="7 8" key="1">
    <citation type="submission" date="2017-08" db="EMBL/GenBank/DDBJ databases">
        <title>The complete genome sequence of Nocardiopsis gilva YIM 90087.</title>
        <authorList>
            <person name="Yin M."/>
            <person name="Tang S."/>
        </authorList>
    </citation>
    <scope>NUCLEOTIDE SEQUENCE [LARGE SCALE GENOMIC DNA]</scope>
    <source>
        <strain evidence="7 8">YIM 90087</strain>
    </source>
</reference>